<dbReference type="InterPro" id="IPR036388">
    <property type="entry name" value="WH-like_DNA-bd_sf"/>
</dbReference>
<feature type="domain" description="HTH lysR-type" evidence="5">
    <location>
        <begin position="4"/>
        <end position="61"/>
    </location>
</feature>
<evidence type="ECO:0000256" key="2">
    <source>
        <dbReference type="ARBA" id="ARBA00023015"/>
    </source>
</evidence>
<evidence type="ECO:0000256" key="3">
    <source>
        <dbReference type="ARBA" id="ARBA00023125"/>
    </source>
</evidence>
<dbReference type="SUPFAM" id="SSF53850">
    <property type="entry name" value="Periplasmic binding protein-like II"/>
    <property type="match status" value="1"/>
</dbReference>
<dbReference type="PANTHER" id="PTHR30126:SF40">
    <property type="entry name" value="HTH-TYPE TRANSCRIPTIONAL REGULATOR GLTR"/>
    <property type="match status" value="1"/>
</dbReference>
<dbReference type="Gene3D" id="1.10.10.10">
    <property type="entry name" value="Winged helix-like DNA-binding domain superfamily/Winged helix DNA-binding domain"/>
    <property type="match status" value="1"/>
</dbReference>
<evidence type="ECO:0000256" key="4">
    <source>
        <dbReference type="ARBA" id="ARBA00023163"/>
    </source>
</evidence>
<dbReference type="InterPro" id="IPR036390">
    <property type="entry name" value="WH_DNA-bd_sf"/>
</dbReference>
<keyword evidence="4" id="KW-0804">Transcription</keyword>
<dbReference type="RefSeq" id="WP_006941874.1">
    <property type="nucleotide sequence ID" value="NZ_GL538208.1"/>
</dbReference>
<dbReference type="InterPro" id="IPR005119">
    <property type="entry name" value="LysR_subst-bd"/>
</dbReference>
<dbReference type="GO" id="GO:0003700">
    <property type="term" value="F:DNA-binding transcription factor activity"/>
    <property type="evidence" value="ECO:0007669"/>
    <property type="project" value="InterPro"/>
</dbReference>
<dbReference type="eggNOG" id="COG0583">
    <property type="taxonomic scope" value="Bacteria"/>
</dbReference>
<evidence type="ECO:0000256" key="1">
    <source>
        <dbReference type="ARBA" id="ARBA00009437"/>
    </source>
</evidence>
<dbReference type="Proteomes" id="UP000003195">
    <property type="component" value="Unassembled WGS sequence"/>
</dbReference>
<dbReference type="PROSITE" id="PS50931">
    <property type="entry name" value="HTH_LYSR"/>
    <property type="match status" value="1"/>
</dbReference>
<dbReference type="OrthoDB" id="1631201at2"/>
<proteinExistence type="inferred from homology"/>
<dbReference type="HOGENOM" id="CLU_039613_12_0_9"/>
<dbReference type="GO" id="GO:0000976">
    <property type="term" value="F:transcription cis-regulatory region binding"/>
    <property type="evidence" value="ECO:0007669"/>
    <property type="project" value="TreeGrafter"/>
</dbReference>
<accession>E2ZBL9</accession>
<comment type="similarity">
    <text evidence="1">Belongs to the LysR transcriptional regulatory family.</text>
</comment>
<dbReference type="SUPFAM" id="SSF46785">
    <property type="entry name" value="Winged helix' DNA-binding domain"/>
    <property type="match status" value="1"/>
</dbReference>
<evidence type="ECO:0000313" key="6">
    <source>
        <dbReference type="EMBL" id="EFQ04247.1"/>
    </source>
</evidence>
<keyword evidence="7" id="KW-1185">Reference proteome</keyword>
<dbReference type="EMBL" id="AECS01000036">
    <property type="protein sequence ID" value="EFQ04247.1"/>
    <property type="molecule type" value="Genomic_DNA"/>
</dbReference>
<dbReference type="AlphaFoldDB" id="E2ZBL9"/>
<evidence type="ECO:0000259" key="5">
    <source>
        <dbReference type="PROSITE" id="PS50931"/>
    </source>
</evidence>
<sequence length="292" mass="33814">MELPNIQTLRSFVIYGRLGNFTLAAKEANVTQSAFSAQIKKLEIIVGVPLIRRDNKGSSLTAEGEIFYKEATRILSALEQAVVSTQTMYDSRRPELHVAVMRSMGDVVMNTHIAYFKKHHPDFVVNVYDMEEEEIISDLYAERVDVAFVYITDMTKWEAYGVVPVGADRYVYFGPKLNSSDPVDREEILDLPLLRYPPKYFMETAFHEYFAGRHAREEIQLSNPYAMIDYCRRNRAGFLLSERLAESTGIRRKCKDLRQGLKLPLYLVHKKDHVKQPYIDVFSDYLQKKSFQ</sequence>
<dbReference type="CDD" id="cd05466">
    <property type="entry name" value="PBP2_LTTR_substrate"/>
    <property type="match status" value="1"/>
</dbReference>
<comment type="caution">
    <text evidence="6">The sequence shown here is derived from an EMBL/GenBank/DDBJ whole genome shotgun (WGS) entry which is preliminary data.</text>
</comment>
<gene>
    <name evidence="6" type="ORF">HMPREF9429_00850</name>
</gene>
<organism evidence="6 7">
    <name type="scientific">Megasphaera micronuciformis F0359</name>
    <dbReference type="NCBI Taxonomy" id="706434"/>
    <lineage>
        <taxon>Bacteria</taxon>
        <taxon>Bacillati</taxon>
        <taxon>Bacillota</taxon>
        <taxon>Negativicutes</taxon>
        <taxon>Veillonellales</taxon>
        <taxon>Veillonellaceae</taxon>
        <taxon>Megasphaera</taxon>
    </lineage>
</organism>
<protein>
    <submittedName>
        <fullName evidence="6">Transcriptional regulator, LysR family</fullName>
    </submittedName>
</protein>
<dbReference type="Gene3D" id="3.40.190.290">
    <property type="match status" value="1"/>
</dbReference>
<dbReference type="Pfam" id="PF03466">
    <property type="entry name" value="LysR_substrate"/>
    <property type="match status" value="1"/>
</dbReference>
<reference evidence="6 7" key="1">
    <citation type="submission" date="2010-08" db="EMBL/GenBank/DDBJ databases">
        <authorList>
            <person name="Weinstock G."/>
            <person name="Sodergren E."/>
            <person name="Clifton S."/>
            <person name="Fulton L."/>
            <person name="Fulton B."/>
            <person name="Courtney L."/>
            <person name="Fronick C."/>
            <person name="Harrison M."/>
            <person name="Strong C."/>
            <person name="Farmer C."/>
            <person name="Delahaunty K."/>
            <person name="Markovic C."/>
            <person name="Hall O."/>
            <person name="Minx P."/>
            <person name="Tomlinson C."/>
            <person name="Mitreva M."/>
            <person name="Hou S."/>
            <person name="Chen J."/>
            <person name="Wollam A."/>
            <person name="Pepin K.H."/>
            <person name="Johnson M."/>
            <person name="Bhonagiri V."/>
            <person name="Zhang X."/>
            <person name="Suruliraj S."/>
            <person name="Warren W."/>
            <person name="Chinwalla A."/>
            <person name="Mardis E.R."/>
            <person name="Wilson R.K."/>
        </authorList>
    </citation>
    <scope>NUCLEOTIDE SEQUENCE [LARGE SCALE GENOMIC DNA]</scope>
    <source>
        <strain evidence="6 7">F0359</strain>
    </source>
</reference>
<evidence type="ECO:0000313" key="7">
    <source>
        <dbReference type="Proteomes" id="UP000003195"/>
    </source>
</evidence>
<keyword evidence="3" id="KW-0238">DNA-binding</keyword>
<dbReference type="STRING" id="706434.HMPREF9429_00850"/>
<dbReference type="Pfam" id="PF00126">
    <property type="entry name" value="HTH_1"/>
    <property type="match status" value="1"/>
</dbReference>
<keyword evidence="2" id="KW-0805">Transcription regulation</keyword>
<dbReference type="InterPro" id="IPR000847">
    <property type="entry name" value="LysR_HTH_N"/>
</dbReference>
<dbReference type="PANTHER" id="PTHR30126">
    <property type="entry name" value="HTH-TYPE TRANSCRIPTIONAL REGULATOR"/>
    <property type="match status" value="1"/>
</dbReference>
<dbReference type="PRINTS" id="PR00039">
    <property type="entry name" value="HTHLYSR"/>
</dbReference>
<name>E2ZBL9_9FIRM</name>